<keyword evidence="2 5" id="KW-0547">Nucleotide-binding</keyword>
<dbReference type="SUPFAM" id="SSF46785">
    <property type="entry name" value="Winged helix' DNA-binding domain"/>
    <property type="match status" value="1"/>
</dbReference>
<dbReference type="HAMAP" id="MF_00978">
    <property type="entry name" value="Bifunct_BirA"/>
    <property type="match status" value="1"/>
</dbReference>
<accession>A0ABT2SPJ8</accession>
<dbReference type="GO" id="GO:0004077">
    <property type="term" value="F:biotin--[biotin carboxyl-carrier protein] ligase activity"/>
    <property type="evidence" value="ECO:0007669"/>
    <property type="project" value="UniProtKB-EC"/>
</dbReference>
<dbReference type="EMBL" id="JAOQKE010000025">
    <property type="protein sequence ID" value="MCU6726444.1"/>
    <property type="molecule type" value="Genomic_DNA"/>
</dbReference>
<sequence>MKSEILSALRQSEGYISGQELCERFGVSRTAVWKGINQLKNEGYQIEAVQNKGYRLCGYPDSISKTELESRMHTRWAGKNLICLDSVDSTNDYIKKMAEEGAPHGTLAVADYQSGGKGRRGRAWVTPHGSAIAMSILVRPQLAPEKASMMTLVAGMAVAKSVKEVTGLDVKIKWPNDVVIRGKKISGTLTEMSMELGAIHYIVIGTGINANVTEFPEEIQDIATSLILEKGEKVDRAAIICAHMEAFEDFYDRFMEYGDMTLLRGDYQELLVNQNQQVRVLEPGNEYTGIARGIDELGQLLVEKEDGSMVKVYAGEVSVRGIYNYV</sequence>
<gene>
    <name evidence="5" type="primary">birA</name>
    <name evidence="7" type="ORF">OCV47_14090</name>
</gene>
<keyword evidence="1 5" id="KW-0436">Ligase</keyword>
<dbReference type="PROSITE" id="PS51733">
    <property type="entry name" value="BPL_LPL_CATALYTIC"/>
    <property type="match status" value="1"/>
</dbReference>
<feature type="binding site" evidence="5">
    <location>
        <begin position="89"/>
        <end position="91"/>
    </location>
    <ligand>
        <name>biotin</name>
        <dbReference type="ChEBI" id="CHEBI:57586"/>
    </ligand>
</feature>
<evidence type="ECO:0000259" key="6">
    <source>
        <dbReference type="PROSITE" id="PS51733"/>
    </source>
</evidence>
<keyword evidence="3 5" id="KW-0067">ATP-binding</keyword>
<evidence type="ECO:0000256" key="2">
    <source>
        <dbReference type="ARBA" id="ARBA00022741"/>
    </source>
</evidence>
<dbReference type="RefSeq" id="WP_262655698.1">
    <property type="nucleotide sequence ID" value="NZ_JAOQKE010000025.1"/>
</dbReference>
<feature type="binding site" evidence="5">
    <location>
        <position position="113"/>
    </location>
    <ligand>
        <name>biotin</name>
        <dbReference type="ChEBI" id="CHEBI:57586"/>
    </ligand>
</feature>
<evidence type="ECO:0000256" key="1">
    <source>
        <dbReference type="ARBA" id="ARBA00022598"/>
    </source>
</evidence>
<evidence type="ECO:0000256" key="3">
    <source>
        <dbReference type="ARBA" id="ARBA00022840"/>
    </source>
</evidence>
<dbReference type="InterPro" id="IPR036390">
    <property type="entry name" value="WH_DNA-bd_sf"/>
</dbReference>
<proteinExistence type="inferred from homology"/>
<evidence type="ECO:0000313" key="8">
    <source>
        <dbReference type="Proteomes" id="UP001652338"/>
    </source>
</evidence>
<dbReference type="Pfam" id="PF08279">
    <property type="entry name" value="HTH_11"/>
    <property type="match status" value="1"/>
</dbReference>
<comment type="caution">
    <text evidence="5">Lacks conserved residue(s) required for the propagation of feature annotation.</text>
</comment>
<dbReference type="CDD" id="cd16442">
    <property type="entry name" value="BPL"/>
    <property type="match status" value="1"/>
</dbReference>
<dbReference type="Gene3D" id="1.10.10.10">
    <property type="entry name" value="Winged helix-like DNA-binding domain superfamily/Winged helix DNA-binding domain"/>
    <property type="match status" value="1"/>
</dbReference>
<feature type="binding site" evidence="5">
    <location>
        <position position="184"/>
    </location>
    <ligand>
        <name>biotin</name>
        <dbReference type="ChEBI" id="CHEBI:57586"/>
    </ligand>
</feature>
<dbReference type="InterPro" id="IPR004408">
    <property type="entry name" value="Biotin_CoA_COase_ligase"/>
</dbReference>
<keyword evidence="8" id="KW-1185">Reference proteome</keyword>
<dbReference type="NCBIfam" id="TIGR00121">
    <property type="entry name" value="birA_ligase"/>
    <property type="match status" value="1"/>
</dbReference>
<evidence type="ECO:0000256" key="4">
    <source>
        <dbReference type="ARBA" id="ARBA00023267"/>
    </source>
</evidence>
<name>A0ABT2SPJ8_9FIRM</name>
<comment type="similarity">
    <text evidence="5">Belongs to the biotin--protein ligase family.</text>
</comment>
<dbReference type="InterPro" id="IPR045864">
    <property type="entry name" value="aa-tRNA-synth_II/BPL/LPL"/>
</dbReference>
<comment type="function">
    <text evidence="5">Acts both as a biotin--[acetyl-CoA-carboxylase] ligase and a repressor.</text>
</comment>
<dbReference type="PANTHER" id="PTHR12835">
    <property type="entry name" value="BIOTIN PROTEIN LIGASE"/>
    <property type="match status" value="1"/>
</dbReference>
<evidence type="ECO:0000256" key="5">
    <source>
        <dbReference type="HAMAP-Rule" id="MF_00978"/>
    </source>
</evidence>
<comment type="caution">
    <text evidence="7">The sequence shown here is derived from an EMBL/GenBank/DDBJ whole genome shotgun (WGS) entry which is preliminary data.</text>
</comment>
<dbReference type="Gene3D" id="2.30.30.100">
    <property type="match status" value="1"/>
</dbReference>
<dbReference type="InterPro" id="IPR036388">
    <property type="entry name" value="WH-like_DNA-bd_sf"/>
</dbReference>
<evidence type="ECO:0000313" key="7">
    <source>
        <dbReference type="EMBL" id="MCU6726444.1"/>
    </source>
</evidence>
<keyword evidence="4 5" id="KW-0092">Biotin</keyword>
<dbReference type="PANTHER" id="PTHR12835:SF5">
    <property type="entry name" value="BIOTIN--PROTEIN LIGASE"/>
    <property type="match status" value="1"/>
</dbReference>
<keyword evidence="5" id="KW-0805">Transcription regulation</keyword>
<dbReference type="Pfam" id="PF02237">
    <property type="entry name" value="BPL_C"/>
    <property type="match status" value="1"/>
</dbReference>
<keyword evidence="5" id="KW-0678">Repressor</keyword>
<dbReference type="SUPFAM" id="SSF50037">
    <property type="entry name" value="C-terminal domain of transcriptional repressors"/>
    <property type="match status" value="1"/>
</dbReference>
<keyword evidence="5" id="KW-0804">Transcription</keyword>
<feature type="domain" description="BPL/LPL catalytic" evidence="6">
    <location>
        <begin position="65"/>
        <end position="255"/>
    </location>
</feature>
<dbReference type="Proteomes" id="UP001652338">
    <property type="component" value="Unassembled WGS sequence"/>
</dbReference>
<reference evidence="7 8" key="1">
    <citation type="journal article" date="2021" name="ISME Commun">
        <title>Automated analysis of genomic sequences facilitates high-throughput and comprehensive description of bacteria.</title>
        <authorList>
            <person name="Hitch T.C.A."/>
        </authorList>
    </citation>
    <scope>NUCLEOTIDE SEQUENCE [LARGE SCALE GENOMIC DNA]</scope>
    <source>
        <strain evidence="7 8">Sanger_29</strain>
    </source>
</reference>
<dbReference type="EC" id="6.3.4.15" evidence="5"/>
<feature type="DNA-binding region" description="H-T-H motif" evidence="5">
    <location>
        <begin position="18"/>
        <end position="37"/>
    </location>
</feature>
<dbReference type="InterPro" id="IPR004143">
    <property type="entry name" value="BPL_LPL_catalytic"/>
</dbReference>
<dbReference type="InterPro" id="IPR013196">
    <property type="entry name" value="HTH_11"/>
</dbReference>
<comment type="catalytic activity">
    <reaction evidence="5">
        <text>biotin + L-lysyl-[protein] + ATP = N(6)-biotinyl-L-lysyl-[protein] + AMP + diphosphate + H(+)</text>
        <dbReference type="Rhea" id="RHEA:11756"/>
        <dbReference type="Rhea" id="RHEA-COMP:9752"/>
        <dbReference type="Rhea" id="RHEA-COMP:10505"/>
        <dbReference type="ChEBI" id="CHEBI:15378"/>
        <dbReference type="ChEBI" id="CHEBI:29969"/>
        <dbReference type="ChEBI" id="CHEBI:30616"/>
        <dbReference type="ChEBI" id="CHEBI:33019"/>
        <dbReference type="ChEBI" id="CHEBI:57586"/>
        <dbReference type="ChEBI" id="CHEBI:83144"/>
        <dbReference type="ChEBI" id="CHEBI:456215"/>
        <dbReference type="EC" id="6.3.4.15"/>
    </reaction>
</comment>
<dbReference type="Gene3D" id="3.30.930.10">
    <property type="entry name" value="Bira Bifunctional Protein, Domain 2"/>
    <property type="match status" value="1"/>
</dbReference>
<organism evidence="7 8">
    <name type="scientific">Muricoprocola aceti</name>
    <dbReference type="NCBI Taxonomy" id="2981772"/>
    <lineage>
        <taxon>Bacteria</taxon>
        <taxon>Bacillati</taxon>
        <taxon>Bacillota</taxon>
        <taxon>Clostridia</taxon>
        <taxon>Lachnospirales</taxon>
        <taxon>Lachnospiraceae</taxon>
        <taxon>Muricoprocola</taxon>
    </lineage>
</organism>
<protein>
    <recommendedName>
        <fullName evidence="5">Bifunctional ligase/repressor BirA</fullName>
    </recommendedName>
    <alternativeName>
        <fullName evidence="5">Biotin--[acetyl-CoA-carboxylase] ligase</fullName>
        <ecNumber evidence="5">6.3.4.15</ecNumber>
    </alternativeName>
    <alternativeName>
        <fullName evidence="5">Biotin--protein ligase</fullName>
    </alternativeName>
    <alternativeName>
        <fullName evidence="5">Biotin-[acetyl-CoA carboxylase] synthetase</fullName>
    </alternativeName>
</protein>
<dbReference type="InterPro" id="IPR008988">
    <property type="entry name" value="Transcriptional_repressor_C"/>
</dbReference>
<dbReference type="SUPFAM" id="SSF55681">
    <property type="entry name" value="Class II aaRS and biotin synthetases"/>
    <property type="match status" value="1"/>
</dbReference>
<dbReference type="InterPro" id="IPR003142">
    <property type="entry name" value="BPL_C"/>
</dbReference>
<keyword evidence="5" id="KW-0238">DNA-binding</keyword>
<dbReference type="Pfam" id="PF03099">
    <property type="entry name" value="BPL_LplA_LipB"/>
    <property type="match status" value="1"/>
</dbReference>
<dbReference type="InterPro" id="IPR030855">
    <property type="entry name" value="Bifunct_BirA"/>
</dbReference>